<name>A0ACC2VJB0_9TREE</name>
<accession>A0ACC2VJB0</accession>
<gene>
    <name evidence="1" type="ORF">QFC21_004050</name>
</gene>
<proteinExistence type="predicted"/>
<reference evidence="1" key="1">
    <citation type="submission" date="2023-04" db="EMBL/GenBank/DDBJ databases">
        <title>Draft Genome sequencing of Naganishia species isolated from polar environments using Oxford Nanopore Technology.</title>
        <authorList>
            <person name="Leo P."/>
            <person name="Venkateswaran K."/>
        </authorList>
    </citation>
    <scope>NUCLEOTIDE SEQUENCE</scope>
    <source>
        <strain evidence="1">MNA-CCFEE 5423</strain>
    </source>
</reference>
<dbReference type="Proteomes" id="UP001227268">
    <property type="component" value="Unassembled WGS sequence"/>
</dbReference>
<evidence type="ECO:0000313" key="2">
    <source>
        <dbReference type="Proteomes" id="UP001227268"/>
    </source>
</evidence>
<protein>
    <submittedName>
        <fullName evidence="1">Uncharacterized protein</fullName>
    </submittedName>
</protein>
<evidence type="ECO:0000313" key="1">
    <source>
        <dbReference type="EMBL" id="KAJ9099170.1"/>
    </source>
</evidence>
<sequence length="311" mass="34498">MNDCSAATRKMVLTFRNNVLWVLSWSVDLAIGMNGWIMTAEDRDDFSQFSLTALRFLCACPLMHSDALRGSDALERLQLTRASPYRDYQLYLSQIFAAVGMPVTLACLLQALPRVALELLPNVLETVTIRLSNSTEEQLTLMEKEVGPVASPLIQVLLSGVSRLRLLELVIRWCESETRAYIGIKTSRPHFTYLLLAIDGQLVAFQAKAPVNRPFKITLLRGPHVQGILSTQVYAFKPASSISRIVFRGLPESQDLTSSTTAEGLHETTVTYGDRSATLARLVRAGFVAAQEVSLGQVHFTSFGYDSEDDH</sequence>
<organism evidence="1 2">
    <name type="scientific">Naganishia friedmannii</name>
    <dbReference type="NCBI Taxonomy" id="89922"/>
    <lineage>
        <taxon>Eukaryota</taxon>
        <taxon>Fungi</taxon>
        <taxon>Dikarya</taxon>
        <taxon>Basidiomycota</taxon>
        <taxon>Agaricomycotina</taxon>
        <taxon>Tremellomycetes</taxon>
        <taxon>Filobasidiales</taxon>
        <taxon>Filobasidiaceae</taxon>
        <taxon>Naganishia</taxon>
    </lineage>
</organism>
<comment type="caution">
    <text evidence="1">The sequence shown here is derived from an EMBL/GenBank/DDBJ whole genome shotgun (WGS) entry which is preliminary data.</text>
</comment>
<dbReference type="EMBL" id="JASBWT010000013">
    <property type="protein sequence ID" value="KAJ9099170.1"/>
    <property type="molecule type" value="Genomic_DNA"/>
</dbReference>
<keyword evidence="2" id="KW-1185">Reference proteome</keyword>